<evidence type="ECO:0000313" key="4">
    <source>
        <dbReference type="Proteomes" id="UP000295375"/>
    </source>
</evidence>
<dbReference type="InterPro" id="IPR001466">
    <property type="entry name" value="Beta-lactam-related"/>
</dbReference>
<keyword evidence="4" id="KW-1185">Reference proteome</keyword>
<dbReference type="RefSeq" id="WP_133591873.1">
    <property type="nucleotide sequence ID" value="NZ_CP037953.1"/>
</dbReference>
<evidence type="ECO:0000259" key="2">
    <source>
        <dbReference type="Pfam" id="PF00144"/>
    </source>
</evidence>
<dbReference type="InterPro" id="IPR050491">
    <property type="entry name" value="AmpC-like"/>
</dbReference>
<proteinExistence type="predicted"/>
<dbReference type="PANTHER" id="PTHR46825">
    <property type="entry name" value="D-ALANYL-D-ALANINE-CARBOXYPEPTIDASE/ENDOPEPTIDASE AMPH"/>
    <property type="match status" value="1"/>
</dbReference>
<evidence type="ECO:0000256" key="1">
    <source>
        <dbReference type="SAM" id="SignalP"/>
    </source>
</evidence>
<dbReference type="Proteomes" id="UP000295375">
    <property type="component" value="Unassembled WGS sequence"/>
</dbReference>
<sequence>MSRMLAVFAFCTSIAVAAESEPPVALGYPNFDSHFRQILDAGEVPGGAYAIVRDGRIVQAAGHGLRDANDSKTIDAETVFRVASVSKTFAAQLTGLLVREGKLHWDDPVNRFVPDFQLKNSRHTQTLQIQHLLSQSTGIVPNAFDNLLDANVKLIKILPKFRELSPVCQPGQCYTYQNILFGLIDPVIEQATQQQYSDLIQQRIFTPLAMEQASIGQARFENAANRALPHIKRQQRWIPTVIQPGYYQVSPAAGVNASVTDLGKWLIAQMGYHPDILPPDVTDELTRERVRTDRELRRRGWRELLTDAHYGLGWRIYQLGDETIYLHSGWVKGYVADIAYSRKHRVGLVVLLNAESGHLNDITTEFWRQTLALEDNNKRYKKKPR</sequence>
<accession>A0A4R6UHB7</accession>
<dbReference type="Gene3D" id="3.40.710.10">
    <property type="entry name" value="DD-peptidase/beta-lactamase superfamily"/>
    <property type="match status" value="1"/>
</dbReference>
<keyword evidence="1" id="KW-0732">Signal</keyword>
<comment type="caution">
    <text evidence="3">The sequence shown here is derived from an EMBL/GenBank/DDBJ whole genome shotgun (WGS) entry which is preliminary data.</text>
</comment>
<dbReference type="OrthoDB" id="5705574at2"/>
<feature type="chain" id="PRO_5020667452" evidence="1">
    <location>
        <begin position="18"/>
        <end position="385"/>
    </location>
</feature>
<feature type="domain" description="Beta-lactamase-related" evidence="2">
    <location>
        <begin position="31"/>
        <end position="357"/>
    </location>
</feature>
<dbReference type="SUPFAM" id="SSF56601">
    <property type="entry name" value="beta-lactamase/transpeptidase-like"/>
    <property type="match status" value="1"/>
</dbReference>
<evidence type="ECO:0000313" key="3">
    <source>
        <dbReference type="EMBL" id="TDQ46218.1"/>
    </source>
</evidence>
<dbReference type="InterPro" id="IPR012338">
    <property type="entry name" value="Beta-lactam/transpept-like"/>
</dbReference>
<feature type="signal peptide" evidence="1">
    <location>
        <begin position="1"/>
        <end position="17"/>
    </location>
</feature>
<dbReference type="EMBL" id="SNYM01000014">
    <property type="protein sequence ID" value="TDQ46218.1"/>
    <property type="molecule type" value="Genomic_DNA"/>
</dbReference>
<reference evidence="3 4" key="1">
    <citation type="submission" date="2019-03" db="EMBL/GenBank/DDBJ databases">
        <title>Genomic Encyclopedia of Type Strains, Phase IV (KMG-IV): sequencing the most valuable type-strain genomes for metagenomic binning, comparative biology and taxonomic classification.</title>
        <authorList>
            <person name="Goeker M."/>
        </authorList>
    </citation>
    <scope>NUCLEOTIDE SEQUENCE [LARGE SCALE GENOMIC DNA]</scope>
    <source>
        <strain evidence="3 4">DSM 103792</strain>
    </source>
</reference>
<protein>
    <submittedName>
        <fullName evidence="3">Beta-lactamase class C</fullName>
    </submittedName>
</protein>
<name>A0A4R6UHB7_9GAMM</name>
<organism evidence="3 4">
    <name type="scientific">Permianibacter aggregans</name>
    <dbReference type="NCBI Taxonomy" id="1510150"/>
    <lineage>
        <taxon>Bacteria</taxon>
        <taxon>Pseudomonadati</taxon>
        <taxon>Pseudomonadota</taxon>
        <taxon>Gammaproteobacteria</taxon>
        <taxon>Pseudomonadales</taxon>
        <taxon>Pseudomonadaceae</taxon>
        <taxon>Permianibacter</taxon>
    </lineage>
</organism>
<dbReference type="Pfam" id="PF00144">
    <property type="entry name" value="Beta-lactamase"/>
    <property type="match status" value="1"/>
</dbReference>
<gene>
    <name evidence="3" type="ORF">EV696_1143</name>
</gene>
<dbReference type="AlphaFoldDB" id="A0A4R6UHB7"/>
<dbReference type="PANTHER" id="PTHR46825:SF15">
    <property type="entry name" value="BETA-LACTAMASE-RELATED DOMAIN-CONTAINING PROTEIN"/>
    <property type="match status" value="1"/>
</dbReference>